<feature type="compositionally biased region" description="Polar residues" evidence="1">
    <location>
        <begin position="118"/>
        <end position="127"/>
    </location>
</feature>
<dbReference type="AlphaFoldDB" id="W5YIF2"/>
<protein>
    <recommendedName>
        <fullName evidence="4">DUF4124 domain-containing protein</fullName>
    </recommendedName>
</protein>
<evidence type="ECO:0000313" key="2">
    <source>
        <dbReference type="EMBL" id="AHI28992.1"/>
    </source>
</evidence>
<dbReference type="OrthoDB" id="6079871at2"/>
<reference evidence="2 3" key="1">
    <citation type="journal article" date="2014" name="Genome Announc.">
        <title>Draft Genome Sequences of Marinobacter similis A3d10T and Marinobacter salarius R9SW1T.</title>
        <authorList>
            <person name="Ivanova E.P."/>
            <person name="Ng H.J."/>
            <person name="Webb H.K."/>
            <person name="Feng G."/>
            <person name="Oshima K."/>
            <person name="Hattori M."/>
            <person name="Ohkuma M."/>
            <person name="Sergeev A.F."/>
            <person name="Mikhailov V.V."/>
            <person name="Crawford R.J."/>
            <person name="Sawabe T."/>
        </authorList>
    </citation>
    <scope>NUCLEOTIDE SEQUENCE [LARGE SCALE GENOMIC DNA]</scope>
    <source>
        <strain evidence="2 3">A3d10</strain>
    </source>
</reference>
<accession>W5YIF2</accession>
<evidence type="ECO:0000256" key="1">
    <source>
        <dbReference type="SAM" id="MobiDB-lite"/>
    </source>
</evidence>
<gene>
    <name evidence="2" type="ORF">AU14_11380</name>
</gene>
<organism evidence="2 3">
    <name type="scientific">Marinobacter similis</name>
    <dbReference type="NCBI Taxonomy" id="1420916"/>
    <lineage>
        <taxon>Bacteria</taxon>
        <taxon>Pseudomonadati</taxon>
        <taxon>Pseudomonadota</taxon>
        <taxon>Gammaproteobacteria</taxon>
        <taxon>Pseudomonadales</taxon>
        <taxon>Marinobacteraceae</taxon>
        <taxon>Marinobacter</taxon>
    </lineage>
</organism>
<dbReference type="RefSeq" id="WP_041340809.1">
    <property type="nucleotide sequence ID" value="NZ_CP007151.1"/>
</dbReference>
<keyword evidence="3" id="KW-1185">Reference proteome</keyword>
<dbReference type="Proteomes" id="UP000061489">
    <property type="component" value="Chromosome"/>
</dbReference>
<sequence length="127" mass="14219">MIMKWLIRISFPALGLLLMLIFFGLNDPEQVTESVAEETPEEIPAFEGLVPSPVPTDGPDIVFKWQDTEGNWHYADQPPSQGRWNTLAIERADTDLSRNRVADPENDWQSPYRAPFSMSPTAGSNGS</sequence>
<proteinExistence type="predicted"/>
<evidence type="ECO:0000313" key="3">
    <source>
        <dbReference type="Proteomes" id="UP000061489"/>
    </source>
</evidence>
<dbReference type="HOGENOM" id="CLU_1925061_0_0_6"/>
<evidence type="ECO:0008006" key="4">
    <source>
        <dbReference type="Google" id="ProtNLM"/>
    </source>
</evidence>
<feature type="region of interest" description="Disordered" evidence="1">
    <location>
        <begin position="95"/>
        <end position="127"/>
    </location>
</feature>
<dbReference type="STRING" id="1420916.AU14_11380"/>
<name>W5YIF2_9GAMM</name>
<dbReference type="KEGG" id="msx:AU14_11380"/>
<dbReference type="EMBL" id="CP007151">
    <property type="protein sequence ID" value="AHI28992.1"/>
    <property type="molecule type" value="Genomic_DNA"/>
</dbReference>